<organism evidence="1 2">
    <name type="scientific">Propioniciclava soli</name>
    <dbReference type="NCBI Taxonomy" id="2775081"/>
    <lineage>
        <taxon>Bacteria</taxon>
        <taxon>Bacillati</taxon>
        <taxon>Actinomycetota</taxon>
        <taxon>Actinomycetes</taxon>
        <taxon>Propionibacteriales</taxon>
        <taxon>Propionibacteriaceae</taxon>
        <taxon>Propioniciclava</taxon>
    </lineage>
</organism>
<reference evidence="1 2" key="1">
    <citation type="journal article" date="2023" name="Environ Microbiome">
        <title>A coral-associated actinobacterium mitigates coral bleaching under heat stress.</title>
        <authorList>
            <person name="Li J."/>
            <person name="Zou Y."/>
            <person name="Li Q."/>
            <person name="Zhang J."/>
            <person name="Bourne D.G."/>
            <person name="Lyu Y."/>
            <person name="Liu C."/>
            <person name="Zhang S."/>
        </authorList>
    </citation>
    <scope>NUCLEOTIDE SEQUENCE [LARGE SCALE GENOMIC DNA]</scope>
    <source>
        <strain evidence="1 2">SCSIO 13291</strain>
    </source>
</reference>
<keyword evidence="2" id="KW-1185">Reference proteome</keyword>
<proteinExistence type="predicted"/>
<sequence length="47" mass="5196">MSDVLRLQNRSDDTPAVPSEEKVSMVSVFQCYNSAVSVVMCQAFGRL</sequence>
<gene>
    <name evidence="1" type="ORF">PCC79_16305</name>
</gene>
<protein>
    <submittedName>
        <fullName evidence="1">Uncharacterized protein</fullName>
    </submittedName>
</protein>
<accession>A0ABZ3C8A5</accession>
<dbReference type="Proteomes" id="UP001434337">
    <property type="component" value="Chromosome"/>
</dbReference>
<dbReference type="EMBL" id="CP115965">
    <property type="protein sequence ID" value="WZW98429.1"/>
    <property type="molecule type" value="Genomic_DNA"/>
</dbReference>
<name>A0ABZ3C8A5_9ACTN</name>
<dbReference type="RefSeq" id="WP_232547029.1">
    <property type="nucleotide sequence ID" value="NZ_CP115965.1"/>
</dbReference>
<evidence type="ECO:0000313" key="1">
    <source>
        <dbReference type="EMBL" id="WZW98429.1"/>
    </source>
</evidence>
<evidence type="ECO:0000313" key="2">
    <source>
        <dbReference type="Proteomes" id="UP001434337"/>
    </source>
</evidence>